<proteinExistence type="predicted"/>
<protein>
    <submittedName>
        <fullName evidence="2">Uncharacterized protein</fullName>
    </submittedName>
</protein>
<evidence type="ECO:0000313" key="2">
    <source>
        <dbReference type="EMBL" id="WNO25865.1"/>
    </source>
</evidence>
<name>A0AA96HU15_9CAUD</name>
<feature type="region of interest" description="Disordered" evidence="1">
    <location>
        <begin position="60"/>
        <end position="84"/>
    </location>
</feature>
<evidence type="ECO:0000256" key="1">
    <source>
        <dbReference type="SAM" id="MobiDB-lite"/>
    </source>
</evidence>
<keyword evidence="3" id="KW-1185">Reference proteome</keyword>
<evidence type="ECO:0000313" key="3">
    <source>
        <dbReference type="Proteomes" id="UP001304441"/>
    </source>
</evidence>
<dbReference type="EMBL" id="OR521058">
    <property type="protein sequence ID" value="WNO25865.1"/>
    <property type="molecule type" value="Genomic_DNA"/>
</dbReference>
<dbReference type="Proteomes" id="UP001304441">
    <property type="component" value="Segment"/>
</dbReference>
<sequence length="84" mass="8939">MTMKITVTVESTEHGVIHLATPEYVEAEGVEGRAAVAAAYFDFLGPRLLSALSLARAEPGAPLEEEDADVEELRAALSGQDPEK</sequence>
<reference evidence="2 3" key="1">
    <citation type="submission" date="2023-08" db="EMBL/GenBank/DDBJ databases">
        <authorList>
            <person name="Beyer A.R."/>
            <person name="Cuttino I."/>
            <person name="Clifton D.R."/>
            <person name="Poitier J.S."/>
            <person name="White J."/>
            <person name="Ko C."/>
            <person name="Russell D.A."/>
            <person name="Jacobs-Sera D."/>
            <person name="Hatfull G.F."/>
        </authorList>
    </citation>
    <scope>NUCLEOTIDE SEQUENCE [LARGE SCALE GENOMIC DNA]</scope>
</reference>
<organism evidence="2 3">
    <name type="scientific">Arthrobacter phage Altadena</name>
    <dbReference type="NCBI Taxonomy" id="3059064"/>
    <lineage>
        <taxon>Viruses</taxon>
        <taxon>Duplodnaviria</taxon>
        <taxon>Heunggongvirae</taxon>
        <taxon>Uroviricota</taxon>
        <taxon>Caudoviricetes</taxon>
        <taxon>Berryhillviridae</taxon>
        <taxon>Altadenavirus</taxon>
        <taxon>Altadenavirus altadena</taxon>
    </lineage>
</organism>
<gene>
    <name evidence="2" type="primary">43</name>
    <name evidence="2" type="ORF">SEA_ALTADENA_43</name>
</gene>
<accession>A0AA96HU15</accession>